<keyword evidence="3" id="KW-1185">Reference proteome</keyword>
<proteinExistence type="predicted"/>
<dbReference type="EMBL" id="AMQN01008505">
    <property type="status" value="NOT_ANNOTATED_CDS"/>
    <property type="molecule type" value="Genomic_DNA"/>
</dbReference>
<reference evidence="3" key="1">
    <citation type="submission" date="2012-12" db="EMBL/GenBank/DDBJ databases">
        <authorList>
            <person name="Hellsten U."/>
            <person name="Grimwood J."/>
            <person name="Chapman J.A."/>
            <person name="Shapiro H."/>
            <person name="Aerts A."/>
            <person name="Otillar R.P."/>
            <person name="Terry A.Y."/>
            <person name="Boore J.L."/>
            <person name="Simakov O."/>
            <person name="Marletaz F."/>
            <person name="Cho S.-J."/>
            <person name="Edsinger-Gonzales E."/>
            <person name="Havlak P."/>
            <person name="Kuo D.-H."/>
            <person name="Larsson T."/>
            <person name="Lv J."/>
            <person name="Arendt D."/>
            <person name="Savage R."/>
            <person name="Osoegawa K."/>
            <person name="de Jong P."/>
            <person name="Lindberg D.R."/>
            <person name="Seaver E.C."/>
            <person name="Weisblat D.A."/>
            <person name="Putnam N.H."/>
            <person name="Grigoriev I.V."/>
            <person name="Rokhsar D.S."/>
        </authorList>
    </citation>
    <scope>NUCLEOTIDE SEQUENCE</scope>
    <source>
        <strain evidence="3">I ESC-2004</strain>
    </source>
</reference>
<accession>R7UBF3</accession>
<dbReference type="AlphaFoldDB" id="R7UBF3"/>
<dbReference type="OrthoDB" id="79687at2759"/>
<reference evidence="2" key="3">
    <citation type="submission" date="2015-06" db="UniProtKB">
        <authorList>
            <consortium name="EnsemblMetazoa"/>
        </authorList>
    </citation>
    <scope>IDENTIFICATION</scope>
</reference>
<evidence type="ECO:0000313" key="1">
    <source>
        <dbReference type="EMBL" id="ELU03319.1"/>
    </source>
</evidence>
<evidence type="ECO:0000313" key="3">
    <source>
        <dbReference type="Proteomes" id="UP000014760"/>
    </source>
</evidence>
<evidence type="ECO:0000313" key="2">
    <source>
        <dbReference type="EnsemblMetazoa" id="CapteP214751"/>
    </source>
</evidence>
<dbReference type="EnsemblMetazoa" id="CapteT214751">
    <property type="protein sequence ID" value="CapteP214751"/>
    <property type="gene ID" value="CapteG214751"/>
</dbReference>
<name>R7UBF3_CAPTE</name>
<dbReference type="EMBL" id="KB303281">
    <property type="protein sequence ID" value="ELU03319.1"/>
    <property type="molecule type" value="Genomic_DNA"/>
</dbReference>
<sequence>MDVFSMIKHSLLAESSNPVLQHYQLGRQIGTAGPEMVWKIYEAQRLGDQRLSETLQFNHRPGAASFMFFDVSYLPRRILGLQDNERRPCGYEYPASLKVKRVPSKRTQEGPVRSIHIAPKVSVAIREEFVAEIMELCVNSCSLLILTSPESCLLQTHLATTSFPKVFTYLGIEGNRGSQLPLYNV</sequence>
<protein>
    <submittedName>
        <fullName evidence="1 2">Uncharacterized protein</fullName>
    </submittedName>
</protein>
<reference evidence="1 3" key="2">
    <citation type="journal article" date="2013" name="Nature">
        <title>Insights into bilaterian evolution from three spiralian genomes.</title>
        <authorList>
            <person name="Simakov O."/>
            <person name="Marletaz F."/>
            <person name="Cho S.J."/>
            <person name="Edsinger-Gonzales E."/>
            <person name="Havlak P."/>
            <person name="Hellsten U."/>
            <person name="Kuo D.H."/>
            <person name="Larsson T."/>
            <person name="Lv J."/>
            <person name="Arendt D."/>
            <person name="Savage R."/>
            <person name="Osoegawa K."/>
            <person name="de Jong P."/>
            <person name="Grimwood J."/>
            <person name="Chapman J.A."/>
            <person name="Shapiro H."/>
            <person name="Aerts A."/>
            <person name="Otillar R.P."/>
            <person name="Terry A.Y."/>
            <person name="Boore J.L."/>
            <person name="Grigoriev I.V."/>
            <person name="Lindberg D.R."/>
            <person name="Seaver E.C."/>
            <person name="Weisblat D.A."/>
            <person name="Putnam N.H."/>
            <person name="Rokhsar D.S."/>
        </authorList>
    </citation>
    <scope>NUCLEOTIDE SEQUENCE</scope>
    <source>
        <strain evidence="1 3">I ESC-2004</strain>
    </source>
</reference>
<dbReference type="HOGENOM" id="CLU_1462671_0_0_1"/>
<organism evidence="1">
    <name type="scientific">Capitella teleta</name>
    <name type="common">Polychaete worm</name>
    <dbReference type="NCBI Taxonomy" id="283909"/>
    <lineage>
        <taxon>Eukaryota</taxon>
        <taxon>Metazoa</taxon>
        <taxon>Spiralia</taxon>
        <taxon>Lophotrochozoa</taxon>
        <taxon>Annelida</taxon>
        <taxon>Polychaeta</taxon>
        <taxon>Sedentaria</taxon>
        <taxon>Scolecida</taxon>
        <taxon>Capitellidae</taxon>
        <taxon>Capitella</taxon>
    </lineage>
</organism>
<gene>
    <name evidence="1" type="ORF">CAPTEDRAFT_214751</name>
</gene>
<dbReference type="Proteomes" id="UP000014760">
    <property type="component" value="Unassembled WGS sequence"/>
</dbReference>